<sequence length="145" mass="17341">MTEYQFVIISEDVAFQYYQSEDKLYRLFKDYQESYDWAKPLLNKQIQYITKNDWHTGWTIPKRGQLQAIGFYEEEISSGYKYYSKHSDSTLYVHSHCAIYQHAGEKKEEWQVFDAIGKVSPYVFAVCLEKEKYGWLKPLKVFSVL</sequence>
<dbReference type="InterPro" id="IPR038449">
    <property type="entry name" value="SirA_sf"/>
</dbReference>
<dbReference type="EMBL" id="JBHSPF010000018">
    <property type="protein sequence ID" value="MFC5628174.1"/>
    <property type="molecule type" value="Genomic_DNA"/>
</dbReference>
<proteinExistence type="predicted"/>
<protein>
    <submittedName>
        <fullName evidence="1">Sporulation inhibitor of replication protein SirA</fullName>
    </submittedName>
</protein>
<dbReference type="Proteomes" id="UP001596143">
    <property type="component" value="Unassembled WGS sequence"/>
</dbReference>
<dbReference type="InterPro" id="IPR019683">
    <property type="entry name" value="SirA"/>
</dbReference>
<comment type="caution">
    <text evidence="1">The sequence shown here is derived from an EMBL/GenBank/DDBJ whole genome shotgun (WGS) entry which is preliminary data.</text>
</comment>
<organism evidence="1 2">
    <name type="scientific">Aliibacillus thermotolerans</name>
    <dbReference type="NCBI Taxonomy" id="1834418"/>
    <lineage>
        <taxon>Bacteria</taxon>
        <taxon>Bacillati</taxon>
        <taxon>Bacillota</taxon>
        <taxon>Bacilli</taxon>
        <taxon>Bacillales</taxon>
        <taxon>Bacillaceae</taxon>
        <taxon>Aliibacillus</taxon>
    </lineage>
</organism>
<accession>A0ABW0U5X6</accession>
<keyword evidence="2" id="KW-1185">Reference proteome</keyword>
<evidence type="ECO:0000313" key="2">
    <source>
        <dbReference type="Proteomes" id="UP001596143"/>
    </source>
</evidence>
<dbReference type="RefSeq" id="WP_270897916.1">
    <property type="nucleotide sequence ID" value="NZ_JBHSPF010000018.1"/>
</dbReference>
<gene>
    <name evidence="1" type="primary">sirA</name>
    <name evidence="1" type="ORF">ACFPTR_04595</name>
</gene>
<dbReference type="Pfam" id="PF10747">
    <property type="entry name" value="SirA"/>
    <property type="match status" value="1"/>
</dbReference>
<name>A0ABW0U5X6_9BACI</name>
<dbReference type="Gene3D" id="3.30.310.250">
    <property type="entry name" value="Sporulation inhibitor of replication protein SirA"/>
    <property type="match status" value="1"/>
</dbReference>
<reference evidence="2" key="1">
    <citation type="journal article" date="2019" name="Int. J. Syst. Evol. Microbiol.">
        <title>The Global Catalogue of Microorganisms (GCM) 10K type strain sequencing project: providing services to taxonomists for standard genome sequencing and annotation.</title>
        <authorList>
            <consortium name="The Broad Institute Genomics Platform"/>
            <consortium name="The Broad Institute Genome Sequencing Center for Infectious Disease"/>
            <person name="Wu L."/>
            <person name="Ma J."/>
        </authorList>
    </citation>
    <scope>NUCLEOTIDE SEQUENCE [LARGE SCALE GENOMIC DNA]</scope>
    <source>
        <strain evidence="2">CGMCC 1.15790</strain>
    </source>
</reference>
<evidence type="ECO:0000313" key="1">
    <source>
        <dbReference type="EMBL" id="MFC5628174.1"/>
    </source>
</evidence>